<dbReference type="GO" id="GO:0003677">
    <property type="term" value="F:DNA binding"/>
    <property type="evidence" value="ECO:0007669"/>
    <property type="project" value="InterPro"/>
</dbReference>
<evidence type="ECO:0000313" key="6">
    <source>
        <dbReference type="Proteomes" id="UP000469670"/>
    </source>
</evidence>
<accession>A0A7K3RUI7</accession>
<reference evidence="5 6" key="1">
    <citation type="submission" date="2020-01" db="EMBL/GenBank/DDBJ databases">
        <title>Insect and environment-associated Actinomycetes.</title>
        <authorList>
            <person name="Currrie C."/>
            <person name="Chevrette M."/>
            <person name="Carlson C."/>
            <person name="Stubbendieck R."/>
            <person name="Wendt-Pienkowski E."/>
        </authorList>
    </citation>
    <scope>NUCLEOTIDE SEQUENCE [LARGE SCALE GENOMIC DNA]</scope>
    <source>
        <strain evidence="5 6">SID7590</strain>
    </source>
</reference>
<dbReference type="PANTHER" id="PTHR22683:SF41">
    <property type="entry name" value="DNA TRANSLOCASE FTSK"/>
    <property type="match status" value="1"/>
</dbReference>
<evidence type="ECO:0000256" key="2">
    <source>
        <dbReference type="ARBA" id="ARBA00022840"/>
    </source>
</evidence>
<dbReference type="EMBL" id="JAAGMP010000453">
    <property type="protein sequence ID" value="NEC18432.1"/>
    <property type="molecule type" value="Genomic_DNA"/>
</dbReference>
<dbReference type="AlphaFoldDB" id="A0A7K3RUI7"/>
<comment type="caution">
    <text evidence="5">The sequence shown here is derived from an EMBL/GenBank/DDBJ whole genome shotgun (WGS) entry which is preliminary data.</text>
</comment>
<proteinExistence type="predicted"/>
<dbReference type="SMART" id="SM00382">
    <property type="entry name" value="AAA"/>
    <property type="match status" value="1"/>
</dbReference>
<keyword evidence="5" id="KW-0132">Cell division</keyword>
<sequence length="366" mass="39637">MLNRDTMVTGTILKGLPPRIGIPRMTRNGFWVRVRLHPGQTPAQFIAVADAFAHAWRVHQVRVTSPRRGVVELKAIGYDPLTGDRAWPTPPAPRLLTATLGRTDDDATWTVDLRKVPHWLVTGATQSGKSTLLASWLTELGSQPVILVGIDLKGGMELGLYERRLSALAVDRAGAIKVLTTVLSEVMERMADCRTAGVRSVWDLPEMTRPDPVVIIVDEVAELLLVASLNGRKEATECATLLLRIAQLGAALGVHLILAAQRFGSDLGPGATAIRAQMGGRVCHRVNDEQTAVMTLGDLAPDAVAVAQTITEDEKGVAVTAVEGQWRRVRSRWTTPSALRNHADLTNLPLTDAFLTPPQEGGVEHD</sequence>
<evidence type="ECO:0000313" key="5">
    <source>
        <dbReference type="EMBL" id="NEC18432.1"/>
    </source>
</evidence>
<dbReference type="GO" id="GO:0051301">
    <property type="term" value="P:cell division"/>
    <property type="evidence" value="ECO:0007669"/>
    <property type="project" value="UniProtKB-KW"/>
</dbReference>
<dbReference type="Proteomes" id="UP000469670">
    <property type="component" value="Unassembled WGS sequence"/>
</dbReference>
<dbReference type="Gene3D" id="3.40.50.300">
    <property type="entry name" value="P-loop containing nucleotide triphosphate hydrolases"/>
    <property type="match status" value="1"/>
</dbReference>
<dbReference type="InterPro" id="IPR050206">
    <property type="entry name" value="FtsK/SpoIIIE/SftA"/>
</dbReference>
<name>A0A7K3RUI7_9ACTN</name>
<protein>
    <submittedName>
        <fullName evidence="5">Cell division protein FtsK</fullName>
    </submittedName>
</protein>
<dbReference type="InterPro" id="IPR027417">
    <property type="entry name" value="P-loop_NTPase"/>
</dbReference>
<feature type="binding site" evidence="3">
    <location>
        <begin position="123"/>
        <end position="130"/>
    </location>
    <ligand>
        <name>ATP</name>
        <dbReference type="ChEBI" id="CHEBI:30616"/>
    </ligand>
</feature>
<feature type="domain" description="FtsK" evidence="4">
    <location>
        <begin position="104"/>
        <end position="293"/>
    </location>
</feature>
<dbReference type="PANTHER" id="PTHR22683">
    <property type="entry name" value="SPORULATION PROTEIN RELATED"/>
    <property type="match status" value="1"/>
</dbReference>
<dbReference type="SUPFAM" id="SSF52540">
    <property type="entry name" value="P-loop containing nucleoside triphosphate hydrolases"/>
    <property type="match status" value="1"/>
</dbReference>
<gene>
    <name evidence="5" type="ORF">G3I50_09200</name>
</gene>
<keyword evidence="5" id="KW-0131">Cell cycle</keyword>
<evidence type="ECO:0000256" key="1">
    <source>
        <dbReference type="ARBA" id="ARBA00022741"/>
    </source>
</evidence>
<dbReference type="PROSITE" id="PS50901">
    <property type="entry name" value="FTSK"/>
    <property type="match status" value="1"/>
</dbReference>
<organism evidence="5 6">
    <name type="scientific">Streptomyces parvus</name>
    <dbReference type="NCBI Taxonomy" id="66428"/>
    <lineage>
        <taxon>Bacteria</taxon>
        <taxon>Bacillati</taxon>
        <taxon>Actinomycetota</taxon>
        <taxon>Actinomycetes</taxon>
        <taxon>Kitasatosporales</taxon>
        <taxon>Streptomycetaceae</taxon>
        <taxon>Streptomyces</taxon>
    </lineage>
</organism>
<keyword evidence="2 3" id="KW-0067">ATP-binding</keyword>
<dbReference type="InterPro" id="IPR003593">
    <property type="entry name" value="AAA+_ATPase"/>
</dbReference>
<dbReference type="GO" id="GO:0005524">
    <property type="term" value="F:ATP binding"/>
    <property type="evidence" value="ECO:0007669"/>
    <property type="project" value="UniProtKB-UniRule"/>
</dbReference>
<evidence type="ECO:0000259" key="4">
    <source>
        <dbReference type="PROSITE" id="PS50901"/>
    </source>
</evidence>
<evidence type="ECO:0000256" key="3">
    <source>
        <dbReference type="PROSITE-ProRule" id="PRU00289"/>
    </source>
</evidence>
<dbReference type="Pfam" id="PF01580">
    <property type="entry name" value="FtsK_SpoIIIE"/>
    <property type="match status" value="2"/>
</dbReference>
<keyword evidence="1 3" id="KW-0547">Nucleotide-binding</keyword>
<dbReference type="InterPro" id="IPR002543">
    <property type="entry name" value="FtsK_dom"/>
</dbReference>
<dbReference type="RefSeq" id="WP_164201237.1">
    <property type="nucleotide sequence ID" value="NZ_JAAGMP010000453.1"/>
</dbReference>